<accession>G0UQQ8</accession>
<dbReference type="AlphaFoldDB" id="G0UQQ8"/>
<proteinExistence type="predicted"/>
<reference evidence="1" key="1">
    <citation type="journal article" date="2012" name="Proc. Natl. Acad. Sci. U.S.A.">
        <title>Antigenic diversity is generated by distinct evolutionary mechanisms in African trypanosome species.</title>
        <authorList>
            <person name="Jackson A.P."/>
            <person name="Berry A."/>
            <person name="Aslett M."/>
            <person name="Allison H.C."/>
            <person name="Burton P."/>
            <person name="Vavrova-Anderson J."/>
            <person name="Brown R."/>
            <person name="Browne H."/>
            <person name="Corton N."/>
            <person name="Hauser H."/>
            <person name="Gamble J."/>
            <person name="Gilderthorp R."/>
            <person name="Marcello L."/>
            <person name="McQuillan J."/>
            <person name="Otto T.D."/>
            <person name="Quail M.A."/>
            <person name="Sanders M.J."/>
            <person name="van Tonder A."/>
            <person name="Ginger M.L."/>
            <person name="Field M.C."/>
            <person name="Barry J.D."/>
            <person name="Hertz-Fowler C."/>
            <person name="Berriman M."/>
        </authorList>
    </citation>
    <scope>NUCLEOTIDE SEQUENCE</scope>
    <source>
        <strain evidence="1">IL3000</strain>
    </source>
</reference>
<name>G0UQQ8_TRYCI</name>
<gene>
    <name evidence="1" type="ORF">TCIL3000_7_5330</name>
</gene>
<protein>
    <submittedName>
        <fullName evidence="1">Uncharacterized protein</fullName>
    </submittedName>
</protein>
<sequence length="99" mass="11272">MEMLKKNQLALATCSPPVPYVLLFTQPASIHSAFQVTVATVVSVLKLSIAVREQQEPRSPHGNGQCHLFRFFSWYDGAPPHNTVQSHTHHTHNFHEMRR</sequence>
<dbReference type="EMBL" id="HE575320">
    <property type="protein sequence ID" value="CCC91719.1"/>
    <property type="molecule type" value="Genomic_DNA"/>
</dbReference>
<organism evidence="1">
    <name type="scientific">Trypanosoma congolense (strain IL3000)</name>
    <dbReference type="NCBI Taxonomy" id="1068625"/>
    <lineage>
        <taxon>Eukaryota</taxon>
        <taxon>Discoba</taxon>
        <taxon>Euglenozoa</taxon>
        <taxon>Kinetoplastea</taxon>
        <taxon>Metakinetoplastina</taxon>
        <taxon>Trypanosomatida</taxon>
        <taxon>Trypanosomatidae</taxon>
        <taxon>Trypanosoma</taxon>
        <taxon>Nannomonas</taxon>
    </lineage>
</organism>
<evidence type="ECO:0000313" key="1">
    <source>
        <dbReference type="EMBL" id="CCC91719.1"/>
    </source>
</evidence>